<protein>
    <submittedName>
        <fullName evidence="1">Uncharacterized protein</fullName>
    </submittedName>
</protein>
<gene>
    <name evidence="1" type="ORF">SAMN05421803_11577</name>
</gene>
<dbReference type="STRING" id="758803.SAMN05421803_11577"/>
<evidence type="ECO:0000313" key="2">
    <source>
        <dbReference type="Proteomes" id="UP000184452"/>
    </source>
</evidence>
<evidence type="ECO:0000313" key="1">
    <source>
        <dbReference type="EMBL" id="SHK20061.1"/>
    </source>
</evidence>
<accession>A0A1M6QIJ0</accession>
<proteinExistence type="predicted"/>
<organism evidence="1 2">
    <name type="scientific">Nocardiopsis flavescens</name>
    <dbReference type="NCBI Taxonomy" id="758803"/>
    <lineage>
        <taxon>Bacteria</taxon>
        <taxon>Bacillati</taxon>
        <taxon>Actinomycetota</taxon>
        <taxon>Actinomycetes</taxon>
        <taxon>Streptosporangiales</taxon>
        <taxon>Nocardiopsidaceae</taxon>
        <taxon>Nocardiopsis</taxon>
    </lineage>
</organism>
<dbReference type="AlphaFoldDB" id="A0A1M6QIJ0"/>
<dbReference type="RefSeq" id="WP_073381292.1">
    <property type="nucleotide sequence ID" value="NZ_FQZK01000015.1"/>
</dbReference>
<reference evidence="1 2" key="1">
    <citation type="submission" date="2016-11" db="EMBL/GenBank/DDBJ databases">
        <authorList>
            <person name="Jaros S."/>
            <person name="Januszkiewicz K."/>
            <person name="Wedrychowicz H."/>
        </authorList>
    </citation>
    <scope>NUCLEOTIDE SEQUENCE [LARGE SCALE GENOMIC DNA]</scope>
    <source>
        <strain evidence="1 2">CGMCC 4.5723</strain>
    </source>
</reference>
<name>A0A1M6QIJ0_9ACTN</name>
<sequence>MTTTQMIQTTGLLALAAVLLLALAVIVLRLAALPLAGAALVLDKAADLAATPLAPPAVDHPRGGGPR</sequence>
<keyword evidence="2" id="KW-1185">Reference proteome</keyword>
<dbReference type="EMBL" id="FQZK01000015">
    <property type="protein sequence ID" value="SHK20061.1"/>
    <property type="molecule type" value="Genomic_DNA"/>
</dbReference>
<dbReference type="Proteomes" id="UP000184452">
    <property type="component" value="Unassembled WGS sequence"/>
</dbReference>